<dbReference type="RefSeq" id="WP_097158661.1">
    <property type="nucleotide sequence ID" value="NZ_JBEPMQ010000006.1"/>
</dbReference>
<dbReference type="SUPFAM" id="SSF55961">
    <property type="entry name" value="Bet v1-like"/>
    <property type="match status" value="1"/>
</dbReference>
<organism evidence="1 2">
    <name type="scientific">Bacillus oleivorans</name>
    <dbReference type="NCBI Taxonomy" id="1448271"/>
    <lineage>
        <taxon>Bacteria</taxon>
        <taxon>Bacillati</taxon>
        <taxon>Bacillota</taxon>
        <taxon>Bacilli</taxon>
        <taxon>Bacillales</taxon>
        <taxon>Bacillaceae</taxon>
        <taxon>Bacillus</taxon>
    </lineage>
</organism>
<protein>
    <submittedName>
        <fullName evidence="1">Polyketide cyclase/dehydrase/lipid transport protein</fullName>
    </submittedName>
</protein>
<dbReference type="InterPro" id="IPR023393">
    <property type="entry name" value="START-like_dom_sf"/>
</dbReference>
<proteinExistence type="predicted"/>
<dbReference type="OrthoDB" id="2898773at2"/>
<dbReference type="AlphaFoldDB" id="A0A285CT57"/>
<dbReference type="Proteomes" id="UP000219546">
    <property type="component" value="Unassembled WGS sequence"/>
</dbReference>
<evidence type="ECO:0000313" key="2">
    <source>
        <dbReference type="Proteomes" id="UP000219546"/>
    </source>
</evidence>
<keyword evidence="2" id="KW-1185">Reference proteome</keyword>
<dbReference type="Gene3D" id="3.30.530.20">
    <property type="match status" value="1"/>
</dbReference>
<name>A0A285CT57_9BACI</name>
<gene>
    <name evidence="1" type="ORF">SAMN05877753_104270</name>
</gene>
<reference evidence="1 2" key="1">
    <citation type="submission" date="2017-08" db="EMBL/GenBank/DDBJ databases">
        <authorList>
            <person name="de Groot N.N."/>
        </authorList>
    </citation>
    <scope>NUCLEOTIDE SEQUENCE [LARGE SCALE GENOMIC DNA]</scope>
    <source>
        <strain evidence="1 2">JC228</strain>
    </source>
</reference>
<accession>A0A285CT57</accession>
<dbReference type="InterPro" id="IPR019587">
    <property type="entry name" value="Polyketide_cyclase/dehydratase"/>
</dbReference>
<sequence length="146" mass="16789">MVDVMTEIKIRCPLEKVSEYAANPDNAPEWYDNIHSAEWQTPKLLAVGSRIAFKAQFLRRELAYVYEVVEFIPGEKLVMSTANGPFPMETTYTWEAIDASTTLMTLRNKGNPTGFSKLMAPFMSTMMRQANKKDLKKIKEILEKRF</sequence>
<dbReference type="Pfam" id="PF10604">
    <property type="entry name" value="Polyketide_cyc2"/>
    <property type="match status" value="1"/>
</dbReference>
<evidence type="ECO:0000313" key="1">
    <source>
        <dbReference type="EMBL" id="SNX70702.1"/>
    </source>
</evidence>
<dbReference type="EMBL" id="OAOP01000004">
    <property type="protein sequence ID" value="SNX70702.1"/>
    <property type="molecule type" value="Genomic_DNA"/>
</dbReference>
<dbReference type="CDD" id="cd08865">
    <property type="entry name" value="SRPBCC_10"/>
    <property type="match status" value="1"/>
</dbReference>